<dbReference type="PROSITE" id="PS50176">
    <property type="entry name" value="ARM_REPEAT"/>
    <property type="match status" value="1"/>
</dbReference>
<dbReference type="Pfam" id="PF24768">
    <property type="entry name" value="ARM_ARMC5"/>
    <property type="match status" value="1"/>
</dbReference>
<dbReference type="PANTHER" id="PTHR23312:SF8">
    <property type="entry name" value="ARMADILLO REPEAT-CONTAINING PROTEIN 5"/>
    <property type="match status" value="1"/>
</dbReference>
<dbReference type="PANTHER" id="PTHR23312">
    <property type="entry name" value="ARMC5 ARMADILLO REPEAT-CONTAINING -RELATED"/>
    <property type="match status" value="1"/>
</dbReference>
<protein>
    <recommendedName>
        <fullName evidence="2">ARMC5-like ARM-repeats domain-containing protein</fullName>
    </recommendedName>
</protein>
<dbReference type="Gene3D" id="1.25.10.10">
    <property type="entry name" value="Leucine-rich Repeat Variant"/>
    <property type="match status" value="1"/>
</dbReference>
<feature type="domain" description="ARMC5-like ARM-repeats" evidence="2">
    <location>
        <begin position="72"/>
        <end position="296"/>
    </location>
</feature>
<dbReference type="EMBL" id="CATNWA010021705">
    <property type="protein sequence ID" value="CAI9623607.1"/>
    <property type="molecule type" value="Genomic_DNA"/>
</dbReference>
<evidence type="ECO:0000259" key="2">
    <source>
        <dbReference type="Pfam" id="PF24768"/>
    </source>
</evidence>
<evidence type="ECO:0000313" key="4">
    <source>
        <dbReference type="Proteomes" id="UP001162483"/>
    </source>
</evidence>
<reference evidence="3" key="1">
    <citation type="submission" date="2023-05" db="EMBL/GenBank/DDBJ databases">
        <authorList>
            <person name="Stuckert A."/>
        </authorList>
    </citation>
    <scope>NUCLEOTIDE SEQUENCE</scope>
</reference>
<evidence type="ECO:0000256" key="1">
    <source>
        <dbReference type="PROSITE-ProRule" id="PRU00259"/>
    </source>
</evidence>
<dbReference type="SMART" id="SM00185">
    <property type="entry name" value="ARM"/>
    <property type="match status" value="4"/>
</dbReference>
<dbReference type="InterPro" id="IPR055445">
    <property type="entry name" value="ARM_ARMC5"/>
</dbReference>
<dbReference type="InterPro" id="IPR011989">
    <property type="entry name" value="ARM-like"/>
</dbReference>
<dbReference type="SUPFAM" id="SSF48371">
    <property type="entry name" value="ARM repeat"/>
    <property type="match status" value="1"/>
</dbReference>
<proteinExistence type="predicted"/>
<name>A0ABN9HP74_9NEOB</name>
<sequence length="299" mass="31083">MAAPSFSSCLAALAAAAEDAAGLGAALSELRSRYVSRAGGAEKFRRSGGLAMLVHLLTDPSAAAVLGSSRRSLELGLSVLANGCTEPGSRVQVRELGGIPALISILKSVCIDSIWNRVCRALGNLAVDSQNNNIIHDSGAVSSLVQILQRSQDAGCLQSCLRALRILGDSPPHRLSICQQGGLSPCVQMLSSANVDVVCEAVRAVCELSCGCSYECAAQLNPAVPTLMTLAGEEQGKMAVRQAALGTLCNLCNQGALRPILGNAGVMKLLITEAIAVQRAPTRCLPVVKALCFCCRVKR</sequence>
<accession>A0ABN9HP74</accession>
<feature type="repeat" description="ARM" evidence="1">
    <location>
        <begin position="97"/>
        <end position="140"/>
    </location>
</feature>
<dbReference type="InterPro" id="IPR016024">
    <property type="entry name" value="ARM-type_fold"/>
</dbReference>
<evidence type="ECO:0000313" key="3">
    <source>
        <dbReference type="EMBL" id="CAI9623607.1"/>
    </source>
</evidence>
<comment type="caution">
    <text evidence="3">The sequence shown here is derived from an EMBL/GenBank/DDBJ whole genome shotgun (WGS) entry which is preliminary data.</text>
</comment>
<dbReference type="Proteomes" id="UP001162483">
    <property type="component" value="Unassembled WGS sequence"/>
</dbReference>
<organism evidence="3 4">
    <name type="scientific">Staurois parvus</name>
    <dbReference type="NCBI Taxonomy" id="386267"/>
    <lineage>
        <taxon>Eukaryota</taxon>
        <taxon>Metazoa</taxon>
        <taxon>Chordata</taxon>
        <taxon>Craniata</taxon>
        <taxon>Vertebrata</taxon>
        <taxon>Euteleostomi</taxon>
        <taxon>Amphibia</taxon>
        <taxon>Batrachia</taxon>
        <taxon>Anura</taxon>
        <taxon>Neobatrachia</taxon>
        <taxon>Ranoidea</taxon>
        <taxon>Ranidae</taxon>
        <taxon>Staurois</taxon>
    </lineage>
</organism>
<dbReference type="InterPro" id="IPR000225">
    <property type="entry name" value="Armadillo"/>
</dbReference>
<keyword evidence="4" id="KW-1185">Reference proteome</keyword>
<gene>
    <name evidence="3" type="ORF">SPARVUS_LOCUS16507460</name>
</gene>